<proteinExistence type="predicted"/>
<dbReference type="InterPro" id="IPR027417">
    <property type="entry name" value="P-loop_NTPase"/>
</dbReference>
<dbReference type="Pfam" id="PF02492">
    <property type="entry name" value="cobW"/>
    <property type="match status" value="1"/>
</dbReference>
<gene>
    <name evidence="2" type="ORF">E1B28_011383</name>
</gene>
<accession>A0A9P7RVC1</accession>
<reference evidence="2" key="1">
    <citation type="journal article" date="2021" name="Genome Biol. Evol.">
        <title>The assembled and annotated genome of the fairy-ring fungus Marasmius oreades.</title>
        <authorList>
            <person name="Hiltunen M."/>
            <person name="Ament-Velasquez S.L."/>
            <person name="Johannesson H."/>
        </authorList>
    </citation>
    <scope>NUCLEOTIDE SEQUENCE</scope>
    <source>
        <strain evidence="2">03SP1</strain>
    </source>
</reference>
<dbReference type="Proteomes" id="UP001049176">
    <property type="component" value="Chromosome 7"/>
</dbReference>
<keyword evidence="3" id="KW-1185">Reference proteome</keyword>
<evidence type="ECO:0000313" key="3">
    <source>
        <dbReference type="Proteomes" id="UP001049176"/>
    </source>
</evidence>
<organism evidence="2 3">
    <name type="scientific">Marasmius oreades</name>
    <name type="common">fairy-ring Marasmius</name>
    <dbReference type="NCBI Taxonomy" id="181124"/>
    <lineage>
        <taxon>Eukaryota</taxon>
        <taxon>Fungi</taxon>
        <taxon>Dikarya</taxon>
        <taxon>Basidiomycota</taxon>
        <taxon>Agaricomycotina</taxon>
        <taxon>Agaricomycetes</taxon>
        <taxon>Agaricomycetidae</taxon>
        <taxon>Agaricales</taxon>
        <taxon>Marasmiineae</taxon>
        <taxon>Marasmiaceae</taxon>
        <taxon>Marasmius</taxon>
    </lineage>
</organism>
<dbReference type="EMBL" id="CM032187">
    <property type="protein sequence ID" value="KAG7089728.1"/>
    <property type="molecule type" value="Genomic_DNA"/>
</dbReference>
<evidence type="ECO:0000259" key="1">
    <source>
        <dbReference type="Pfam" id="PF02492"/>
    </source>
</evidence>
<sequence length="322" mass="36633">MSSSIPITVFTGFLGAGKTSIILGLLPQLPRDYKVVLLKNEFGDLEVDSKLAKESSLTAVSEILNGCMCCVLVGQMQNALLEIRENYHPDRIFVECSGSAFPATLAFQIRELEKQTNGDLKLDSIVTVIDAENFVGYEDTSPTARMQASYTDIILINKWEHVSDQHLDIVFDHLHTLNDLTPKIRCKDRKVDPNLIFGIESKLFMDNKEFQSPTHNDEVQTLRLRRGRRTRSHAENAFGVVNKQKLDDALKSLSKESIWRVKGFVRLDEEDYILNWAFGRYDLTNSEMFDKESVIDLTVMGERGEVRRVIQPFCRNLGLEIV</sequence>
<dbReference type="OrthoDB" id="272672at2759"/>
<dbReference type="AlphaFoldDB" id="A0A9P7RVC1"/>
<dbReference type="CDD" id="cd03112">
    <property type="entry name" value="CobW-like"/>
    <property type="match status" value="1"/>
</dbReference>
<dbReference type="RefSeq" id="XP_043006198.1">
    <property type="nucleotide sequence ID" value="XM_043156411.1"/>
</dbReference>
<comment type="caution">
    <text evidence="2">The sequence shown here is derived from an EMBL/GenBank/DDBJ whole genome shotgun (WGS) entry which is preliminary data.</text>
</comment>
<dbReference type="PANTHER" id="PTHR13748:SF62">
    <property type="entry name" value="COBW DOMAIN-CONTAINING PROTEIN"/>
    <property type="match status" value="1"/>
</dbReference>
<dbReference type="SUPFAM" id="SSF52540">
    <property type="entry name" value="P-loop containing nucleoside triphosphate hydrolases"/>
    <property type="match status" value="1"/>
</dbReference>
<dbReference type="GO" id="GO:0005737">
    <property type="term" value="C:cytoplasm"/>
    <property type="evidence" value="ECO:0007669"/>
    <property type="project" value="TreeGrafter"/>
</dbReference>
<name>A0A9P7RVC1_9AGAR</name>
<dbReference type="InterPro" id="IPR003495">
    <property type="entry name" value="CobW/HypB/UreG_nucleotide-bd"/>
</dbReference>
<dbReference type="KEGG" id="more:E1B28_011383"/>
<evidence type="ECO:0000313" key="2">
    <source>
        <dbReference type="EMBL" id="KAG7089728.1"/>
    </source>
</evidence>
<protein>
    <recommendedName>
        <fullName evidence="1">CobW/HypB/UreG nucleotide-binding domain-containing protein</fullName>
    </recommendedName>
</protein>
<dbReference type="Gene3D" id="3.40.50.300">
    <property type="entry name" value="P-loop containing nucleotide triphosphate hydrolases"/>
    <property type="match status" value="1"/>
</dbReference>
<dbReference type="InterPro" id="IPR051316">
    <property type="entry name" value="Zinc-reg_GTPase_activator"/>
</dbReference>
<feature type="domain" description="CobW/HypB/UreG nucleotide-binding" evidence="1">
    <location>
        <begin position="6"/>
        <end position="179"/>
    </location>
</feature>
<dbReference type="GeneID" id="66080458"/>
<dbReference type="PANTHER" id="PTHR13748">
    <property type="entry name" value="COBW-RELATED"/>
    <property type="match status" value="1"/>
</dbReference>